<dbReference type="InterPro" id="IPR007895">
    <property type="entry name" value="MASE1"/>
</dbReference>
<dbReference type="RefSeq" id="WP_200605402.1">
    <property type="nucleotide sequence ID" value="NZ_CP071517.1"/>
</dbReference>
<feature type="transmembrane region" description="Helical" evidence="10">
    <location>
        <begin position="286"/>
        <end position="305"/>
    </location>
</feature>
<evidence type="ECO:0000256" key="2">
    <source>
        <dbReference type="ARBA" id="ARBA00022475"/>
    </source>
</evidence>
<evidence type="ECO:0000256" key="3">
    <source>
        <dbReference type="ARBA" id="ARBA00022679"/>
    </source>
</evidence>
<keyword evidence="14" id="KW-1185">Reference proteome</keyword>
<keyword evidence="6 10" id="KW-1133">Transmembrane helix</keyword>
<dbReference type="CDD" id="cd16917">
    <property type="entry name" value="HATPase_UhpB-NarQ-NarX-like"/>
    <property type="match status" value="1"/>
</dbReference>
<evidence type="ECO:0000256" key="7">
    <source>
        <dbReference type="ARBA" id="ARBA00023012"/>
    </source>
</evidence>
<reference evidence="13 14" key="1">
    <citation type="submission" date="2021-02" db="EMBL/GenBank/DDBJ databases">
        <title>Lysobacter arenosi sp. nov., isolated from soil of gangwondo yeongwol, south Korea.</title>
        <authorList>
            <person name="Kim K.R."/>
            <person name="Kim K.H."/>
            <person name="Jeon C.O."/>
        </authorList>
    </citation>
    <scope>NUCLEOTIDE SEQUENCE [LARGE SCALE GENOMIC DNA]</scope>
    <source>
        <strain evidence="13 14">R7</strain>
    </source>
</reference>
<dbReference type="Gene3D" id="3.30.565.10">
    <property type="entry name" value="Histidine kinase-like ATPase, C-terminal domain"/>
    <property type="match status" value="1"/>
</dbReference>
<dbReference type="PANTHER" id="PTHR24421">
    <property type="entry name" value="NITRATE/NITRITE SENSOR PROTEIN NARX-RELATED"/>
    <property type="match status" value="1"/>
</dbReference>
<dbReference type="Proteomes" id="UP000663400">
    <property type="component" value="Chromosome"/>
</dbReference>
<keyword evidence="7" id="KW-0902">Two-component regulatory system</keyword>
<sequence length="574" mass="63030">MDQNLLTSDPPRTPHRSSRATPRLGGAMRDIGLGVLSMVAMAAIYVPLGLFSFFHWMVASGVLFTALWCMPRRWWPWLFAGAILARMINGAFMGASSGDPGPFLQYWPGPLQFVLDNMLEPLLIASGVLLLQRWRVFPKDPMSLDSMARIHLATAVSALAVVVKDVAYVLVDGRIGDVRLDSIVDAEPVMGPGIWATLAAFALKNFLGNFIGCILIAPLGAWISNPAHYSPSKPILSSAIRYLLPTMVLYLLLSLSRPGSNLGELLRLLLMVAVVLFALRHGWRGAAISVLVASIAIAVEENVGLPVYTPIRLQMFVAITGAMALLFGAAVDDMRRGVALLRQANAEAAALTAKLHASALRNLQAEERERRRLAADLHDEFGQNLTALQTHLKLAQRDFVESGRTAVVDNLLELTRNMRRNIGSVLESLRPAALDELGLYASIERGQIRRLVEEAGLEFDAHLEGDARLLSMLAPVHRHAAYRVVQEAVTNVVRHARASRCEVRLRINLRNDALWLFIHVRDDGIGGADGMRANHGLTNILDRVVALSGSMKLADMHPGLRLHTLIRQPFAEFE</sequence>
<dbReference type="Gene3D" id="1.20.5.1930">
    <property type="match status" value="1"/>
</dbReference>
<comment type="subcellular location">
    <subcellularLocation>
        <location evidence="1">Cell membrane</location>
        <topology evidence="1">Multi-pass membrane protein</topology>
    </subcellularLocation>
</comment>
<evidence type="ECO:0000256" key="6">
    <source>
        <dbReference type="ARBA" id="ARBA00022989"/>
    </source>
</evidence>
<name>A0ABX7RF79_9GAMM</name>
<feature type="transmembrane region" description="Helical" evidence="10">
    <location>
        <begin position="311"/>
        <end position="331"/>
    </location>
</feature>
<feature type="transmembrane region" description="Helical" evidence="10">
    <location>
        <begin position="235"/>
        <end position="253"/>
    </location>
</feature>
<evidence type="ECO:0000259" key="12">
    <source>
        <dbReference type="Pfam" id="PF07730"/>
    </source>
</evidence>
<evidence type="ECO:0000256" key="1">
    <source>
        <dbReference type="ARBA" id="ARBA00004651"/>
    </source>
</evidence>
<keyword evidence="5" id="KW-0418">Kinase</keyword>
<feature type="transmembrane region" description="Helical" evidence="10">
    <location>
        <begin position="152"/>
        <end position="171"/>
    </location>
</feature>
<organism evidence="13 14">
    <name type="scientific">Lysobacter arenosi</name>
    <dbReference type="NCBI Taxonomy" id="2795387"/>
    <lineage>
        <taxon>Bacteria</taxon>
        <taxon>Pseudomonadati</taxon>
        <taxon>Pseudomonadota</taxon>
        <taxon>Gammaproteobacteria</taxon>
        <taxon>Lysobacterales</taxon>
        <taxon>Lysobacteraceae</taxon>
        <taxon>Lysobacter</taxon>
    </lineage>
</organism>
<feature type="transmembrane region" description="Helical" evidence="10">
    <location>
        <begin position="194"/>
        <end position="223"/>
    </location>
</feature>
<dbReference type="Pfam" id="PF07730">
    <property type="entry name" value="HisKA_3"/>
    <property type="match status" value="1"/>
</dbReference>
<dbReference type="InterPro" id="IPR050482">
    <property type="entry name" value="Sensor_HK_TwoCompSys"/>
</dbReference>
<protein>
    <submittedName>
        <fullName evidence="13">MASE1 domain-containing protein</fullName>
    </submittedName>
</protein>
<feature type="transmembrane region" description="Helical" evidence="10">
    <location>
        <begin position="26"/>
        <end position="47"/>
    </location>
</feature>
<evidence type="ECO:0000259" key="11">
    <source>
        <dbReference type="Pfam" id="PF05231"/>
    </source>
</evidence>
<keyword evidence="8 10" id="KW-0472">Membrane</keyword>
<dbReference type="Pfam" id="PF05231">
    <property type="entry name" value="MASE1"/>
    <property type="match status" value="1"/>
</dbReference>
<feature type="domain" description="MASE1" evidence="11">
    <location>
        <begin position="197"/>
        <end position="331"/>
    </location>
</feature>
<evidence type="ECO:0000313" key="13">
    <source>
        <dbReference type="EMBL" id="QSX76037.1"/>
    </source>
</evidence>
<dbReference type="EMBL" id="CP071517">
    <property type="protein sequence ID" value="QSX76037.1"/>
    <property type="molecule type" value="Genomic_DNA"/>
</dbReference>
<feature type="transmembrane region" description="Helical" evidence="10">
    <location>
        <begin position="77"/>
        <end position="98"/>
    </location>
</feature>
<proteinExistence type="predicted"/>
<keyword evidence="2" id="KW-1003">Cell membrane</keyword>
<dbReference type="InterPro" id="IPR036890">
    <property type="entry name" value="HATPase_C_sf"/>
</dbReference>
<gene>
    <name evidence="13" type="ORF">HIV01_005935</name>
</gene>
<evidence type="ECO:0000256" key="4">
    <source>
        <dbReference type="ARBA" id="ARBA00022692"/>
    </source>
</evidence>
<feature type="region of interest" description="Disordered" evidence="9">
    <location>
        <begin position="1"/>
        <end position="23"/>
    </location>
</feature>
<keyword evidence="3" id="KW-0808">Transferase</keyword>
<evidence type="ECO:0000256" key="5">
    <source>
        <dbReference type="ARBA" id="ARBA00022777"/>
    </source>
</evidence>
<evidence type="ECO:0000256" key="10">
    <source>
        <dbReference type="SAM" id="Phobius"/>
    </source>
</evidence>
<keyword evidence="4 10" id="KW-0812">Transmembrane</keyword>
<evidence type="ECO:0000313" key="14">
    <source>
        <dbReference type="Proteomes" id="UP000663400"/>
    </source>
</evidence>
<dbReference type="InterPro" id="IPR011712">
    <property type="entry name" value="Sig_transdc_His_kin_sub3_dim/P"/>
</dbReference>
<evidence type="ECO:0000256" key="9">
    <source>
        <dbReference type="SAM" id="MobiDB-lite"/>
    </source>
</evidence>
<accession>A0ABX7RF79</accession>
<dbReference type="SUPFAM" id="SSF55874">
    <property type="entry name" value="ATPase domain of HSP90 chaperone/DNA topoisomerase II/histidine kinase"/>
    <property type="match status" value="1"/>
</dbReference>
<feature type="domain" description="Signal transduction histidine kinase subgroup 3 dimerisation and phosphoacceptor" evidence="12">
    <location>
        <begin position="369"/>
        <end position="433"/>
    </location>
</feature>
<evidence type="ECO:0000256" key="8">
    <source>
        <dbReference type="ARBA" id="ARBA00023136"/>
    </source>
</evidence>